<keyword evidence="2" id="KW-1185">Reference proteome</keyword>
<evidence type="ECO:0000313" key="2">
    <source>
        <dbReference type="Proteomes" id="UP000789901"/>
    </source>
</evidence>
<comment type="caution">
    <text evidence="1">The sequence shown here is derived from an EMBL/GenBank/DDBJ whole genome shotgun (WGS) entry which is preliminary data.</text>
</comment>
<evidence type="ECO:0000313" key="1">
    <source>
        <dbReference type="EMBL" id="CAG8779395.1"/>
    </source>
</evidence>
<name>A0ABN7VJG2_GIGMA</name>
<dbReference type="Proteomes" id="UP000789901">
    <property type="component" value="Unassembled WGS sequence"/>
</dbReference>
<sequence length="53" mass="6117">MTTQQVGCPQKKIEKNTLEESEQFPNMMQSEENNMMKVAQIPKEDSETEISIL</sequence>
<organism evidence="1 2">
    <name type="scientific">Gigaspora margarita</name>
    <dbReference type="NCBI Taxonomy" id="4874"/>
    <lineage>
        <taxon>Eukaryota</taxon>
        <taxon>Fungi</taxon>
        <taxon>Fungi incertae sedis</taxon>
        <taxon>Mucoromycota</taxon>
        <taxon>Glomeromycotina</taxon>
        <taxon>Glomeromycetes</taxon>
        <taxon>Diversisporales</taxon>
        <taxon>Gigasporaceae</taxon>
        <taxon>Gigaspora</taxon>
    </lineage>
</organism>
<dbReference type="EMBL" id="CAJVQB010016327">
    <property type="protein sequence ID" value="CAG8779395.1"/>
    <property type="molecule type" value="Genomic_DNA"/>
</dbReference>
<accession>A0ABN7VJG2</accession>
<reference evidence="1 2" key="1">
    <citation type="submission" date="2021-06" db="EMBL/GenBank/DDBJ databases">
        <authorList>
            <person name="Kallberg Y."/>
            <person name="Tangrot J."/>
            <person name="Rosling A."/>
        </authorList>
    </citation>
    <scope>NUCLEOTIDE SEQUENCE [LARGE SCALE GENOMIC DNA]</scope>
    <source>
        <strain evidence="1 2">120-4 pot B 10/14</strain>
    </source>
</reference>
<gene>
    <name evidence="1" type="ORF">GMARGA_LOCUS19509</name>
</gene>
<protein>
    <submittedName>
        <fullName evidence="1">33480_t:CDS:1</fullName>
    </submittedName>
</protein>
<proteinExistence type="predicted"/>